<organism evidence="5 6">
    <name type="scientific">Altericroceibacterium endophyticum</name>
    <dbReference type="NCBI Taxonomy" id="1808508"/>
    <lineage>
        <taxon>Bacteria</taxon>
        <taxon>Pseudomonadati</taxon>
        <taxon>Pseudomonadota</taxon>
        <taxon>Alphaproteobacteria</taxon>
        <taxon>Sphingomonadales</taxon>
        <taxon>Erythrobacteraceae</taxon>
        <taxon>Altericroceibacterium</taxon>
    </lineage>
</organism>
<keyword evidence="6" id="KW-1185">Reference proteome</keyword>
<dbReference type="InterPro" id="IPR002508">
    <property type="entry name" value="MurNAc-LAA_cat"/>
</dbReference>
<feature type="domain" description="MurNAc-LAA" evidence="4">
    <location>
        <begin position="125"/>
        <end position="289"/>
    </location>
</feature>
<evidence type="ECO:0000256" key="1">
    <source>
        <dbReference type="ARBA" id="ARBA00001561"/>
    </source>
</evidence>
<evidence type="ECO:0000256" key="3">
    <source>
        <dbReference type="ARBA" id="ARBA00022801"/>
    </source>
</evidence>
<comment type="catalytic activity">
    <reaction evidence="1">
        <text>Hydrolyzes the link between N-acetylmuramoyl residues and L-amino acid residues in certain cell-wall glycopeptides.</text>
        <dbReference type="EC" id="3.5.1.28"/>
    </reaction>
</comment>
<accession>A0A6I4T551</accession>
<dbReference type="PANTHER" id="PTHR30404">
    <property type="entry name" value="N-ACETYLMURAMOYL-L-ALANINE AMIDASE"/>
    <property type="match status" value="1"/>
</dbReference>
<dbReference type="GO" id="GO:0030288">
    <property type="term" value="C:outer membrane-bounded periplasmic space"/>
    <property type="evidence" value="ECO:0007669"/>
    <property type="project" value="TreeGrafter"/>
</dbReference>
<evidence type="ECO:0000313" key="6">
    <source>
        <dbReference type="Proteomes" id="UP000438476"/>
    </source>
</evidence>
<dbReference type="InterPro" id="IPR050695">
    <property type="entry name" value="N-acetylmuramoyl_amidase_3"/>
</dbReference>
<keyword evidence="3" id="KW-0378">Hydrolase</keyword>
<dbReference type="Pfam" id="PF01520">
    <property type="entry name" value="Amidase_3"/>
    <property type="match status" value="1"/>
</dbReference>
<evidence type="ECO:0000259" key="4">
    <source>
        <dbReference type="SMART" id="SM00646"/>
    </source>
</evidence>
<evidence type="ECO:0000313" key="5">
    <source>
        <dbReference type="EMBL" id="MXO66016.1"/>
    </source>
</evidence>
<sequence>MSPRFQIPLILFAPLAILGAVYLLGLTIPVPSLGRDYVVRVDLPAENKALRIPLVQGSADDTRPLVVIDAGHGGYDPGASGQGVKEKDLVLGLAQALRDQLLKDGGLRVVLTRDDDSFLALEERFAIARELNADLFISLHADSAGDLDGVSGASIYTLSDAASTDAAARFAQRENGADIVNGVKLSGHSENVNSLLVELSQRQALNDSAEFARLILREGKSMAGQMGDKPTLKFHANPLRSAALVVLRAPDMPSVLFEAGYISNPAEARWLMSAEGRRNFALIMSRAIRVYFARRSAD</sequence>
<dbReference type="Proteomes" id="UP000438476">
    <property type="component" value="Unassembled WGS sequence"/>
</dbReference>
<dbReference type="GO" id="GO:0009253">
    <property type="term" value="P:peptidoglycan catabolic process"/>
    <property type="evidence" value="ECO:0007669"/>
    <property type="project" value="InterPro"/>
</dbReference>
<dbReference type="EC" id="3.5.1.28" evidence="2"/>
<comment type="caution">
    <text evidence="5">The sequence shown here is derived from an EMBL/GenBank/DDBJ whole genome shotgun (WGS) entry which is preliminary data.</text>
</comment>
<dbReference type="EMBL" id="WTYT01000004">
    <property type="protein sequence ID" value="MXO66016.1"/>
    <property type="molecule type" value="Genomic_DNA"/>
</dbReference>
<evidence type="ECO:0000256" key="2">
    <source>
        <dbReference type="ARBA" id="ARBA00011901"/>
    </source>
</evidence>
<dbReference type="PANTHER" id="PTHR30404:SF0">
    <property type="entry name" value="N-ACETYLMURAMOYL-L-ALANINE AMIDASE AMIC"/>
    <property type="match status" value="1"/>
</dbReference>
<gene>
    <name evidence="5" type="ORF">GRI91_09645</name>
</gene>
<proteinExistence type="predicted"/>
<dbReference type="GO" id="GO:0008745">
    <property type="term" value="F:N-acetylmuramoyl-L-alanine amidase activity"/>
    <property type="evidence" value="ECO:0007669"/>
    <property type="project" value="UniProtKB-EC"/>
</dbReference>
<dbReference type="OrthoDB" id="9806267at2"/>
<dbReference type="AlphaFoldDB" id="A0A6I4T551"/>
<protein>
    <recommendedName>
        <fullName evidence="2">N-acetylmuramoyl-L-alanine amidase</fullName>
        <ecNumber evidence="2">3.5.1.28</ecNumber>
    </recommendedName>
</protein>
<dbReference type="SUPFAM" id="SSF53187">
    <property type="entry name" value="Zn-dependent exopeptidases"/>
    <property type="match status" value="1"/>
</dbReference>
<dbReference type="RefSeq" id="WP_160736470.1">
    <property type="nucleotide sequence ID" value="NZ_WTYT01000004.1"/>
</dbReference>
<reference evidence="5 6" key="1">
    <citation type="submission" date="2019-12" db="EMBL/GenBank/DDBJ databases">
        <title>Genomic-based taxomic classification of the family Erythrobacteraceae.</title>
        <authorList>
            <person name="Xu L."/>
        </authorList>
    </citation>
    <scope>NUCLEOTIDE SEQUENCE [LARGE SCALE GENOMIC DNA]</scope>
    <source>
        <strain evidence="5 6">LMG 29518</strain>
    </source>
</reference>
<dbReference type="SMART" id="SM00646">
    <property type="entry name" value="Ami_3"/>
    <property type="match status" value="1"/>
</dbReference>
<name>A0A6I4T551_9SPHN</name>
<dbReference type="CDD" id="cd02696">
    <property type="entry name" value="MurNAc-LAA"/>
    <property type="match status" value="1"/>
</dbReference>
<dbReference type="Gene3D" id="3.40.630.40">
    <property type="entry name" value="Zn-dependent exopeptidases"/>
    <property type="match status" value="1"/>
</dbReference>